<dbReference type="InterPro" id="IPR029063">
    <property type="entry name" value="SAM-dependent_MTases_sf"/>
</dbReference>
<keyword evidence="1" id="KW-0489">Methyltransferase</keyword>
<evidence type="ECO:0000313" key="8">
    <source>
        <dbReference type="Proteomes" id="UP000053342"/>
    </source>
</evidence>
<dbReference type="OrthoDB" id="1535081at2759"/>
<dbReference type="SUPFAM" id="SSF46785">
    <property type="entry name" value="Winged helix' DNA-binding domain"/>
    <property type="match status" value="1"/>
</dbReference>
<accession>A0A0D2D4Y3</accession>
<evidence type="ECO:0000256" key="4">
    <source>
        <dbReference type="PIRSR" id="PIRSR005739-1"/>
    </source>
</evidence>
<dbReference type="InterPro" id="IPR036390">
    <property type="entry name" value="WH_DNA-bd_sf"/>
</dbReference>
<keyword evidence="2" id="KW-0808">Transferase</keyword>
<evidence type="ECO:0000256" key="1">
    <source>
        <dbReference type="ARBA" id="ARBA00022603"/>
    </source>
</evidence>
<evidence type="ECO:0000313" key="7">
    <source>
        <dbReference type="EMBL" id="KIW38278.1"/>
    </source>
</evidence>
<protein>
    <submittedName>
        <fullName evidence="7">Uncharacterized protein</fullName>
    </submittedName>
</protein>
<dbReference type="PANTHER" id="PTHR43712:SF1">
    <property type="entry name" value="HYPOTHETICAL O-METHYLTRANSFERASE (EUROFUNG)-RELATED"/>
    <property type="match status" value="1"/>
</dbReference>
<dbReference type="PIRSF" id="PIRSF005739">
    <property type="entry name" value="O-mtase"/>
    <property type="match status" value="1"/>
</dbReference>
<dbReference type="Proteomes" id="UP000053342">
    <property type="component" value="Unassembled WGS sequence"/>
</dbReference>
<dbReference type="GO" id="GO:0032259">
    <property type="term" value="P:methylation"/>
    <property type="evidence" value="ECO:0007669"/>
    <property type="project" value="UniProtKB-KW"/>
</dbReference>
<dbReference type="RefSeq" id="XP_016258494.1">
    <property type="nucleotide sequence ID" value="XM_016410687.1"/>
</dbReference>
<gene>
    <name evidence="7" type="ORF">PV06_09257</name>
</gene>
<dbReference type="InterPro" id="IPR012967">
    <property type="entry name" value="COMT_dimerisation"/>
</dbReference>
<reference evidence="7 8" key="1">
    <citation type="submission" date="2015-01" db="EMBL/GenBank/DDBJ databases">
        <title>The Genome Sequence of Exophiala oligosperma CBS72588.</title>
        <authorList>
            <consortium name="The Broad Institute Genomics Platform"/>
            <person name="Cuomo C."/>
            <person name="de Hoog S."/>
            <person name="Gorbushina A."/>
            <person name="Stielow B."/>
            <person name="Teixiera M."/>
            <person name="Abouelleil A."/>
            <person name="Chapman S.B."/>
            <person name="Priest M."/>
            <person name="Young S.K."/>
            <person name="Wortman J."/>
            <person name="Nusbaum C."/>
            <person name="Birren B."/>
        </authorList>
    </citation>
    <scope>NUCLEOTIDE SEQUENCE [LARGE SCALE GENOMIC DNA]</scope>
    <source>
        <strain evidence="7 8">CBS 72588</strain>
    </source>
</reference>
<sequence length="349" mass="38846">MLEIVAVRTMLSLGVFEKIPQTGSISLADLSAATNVQDSFLERQLRMLVGTGFLDQTPDYEYVHTKFSKAYIQVPGPGNFFQFMNDECLSTLVHFHQYIKDRGDVPVHEPDDPLRNPYTHRHGQDGVPVWQIMAQYPDRLKAFQLGFMSQEDSVPVIGFYDFAGLYDAENDGDRVTLVDLGGGQGQSIAQMLKAFPSLKPDRMVLQDLPEPIAQAEESAGTSSLPKGVKAMVHDFWTPQPVKGAKAYFFRRIMHDYSDENCSKILSHVRDAMAPDSKVLIADMVMPKRVHEADLPAAAMDNCVMVMGGKERTAEGFEKILDDAGLKLEKIWQSREGGAAGNIVEAKLKF</sequence>
<evidence type="ECO:0000259" key="5">
    <source>
        <dbReference type="Pfam" id="PF00891"/>
    </source>
</evidence>
<dbReference type="Gene3D" id="3.40.50.150">
    <property type="entry name" value="Vaccinia Virus protein VP39"/>
    <property type="match status" value="1"/>
</dbReference>
<dbReference type="GeneID" id="27361331"/>
<dbReference type="SUPFAM" id="SSF53335">
    <property type="entry name" value="S-adenosyl-L-methionine-dependent methyltransferases"/>
    <property type="match status" value="1"/>
</dbReference>
<dbReference type="PROSITE" id="PS51683">
    <property type="entry name" value="SAM_OMT_II"/>
    <property type="match status" value="1"/>
</dbReference>
<evidence type="ECO:0000256" key="3">
    <source>
        <dbReference type="ARBA" id="ARBA00022691"/>
    </source>
</evidence>
<dbReference type="GO" id="GO:0008171">
    <property type="term" value="F:O-methyltransferase activity"/>
    <property type="evidence" value="ECO:0007669"/>
    <property type="project" value="InterPro"/>
</dbReference>
<feature type="active site" description="Proton acceptor" evidence="4">
    <location>
        <position position="254"/>
    </location>
</feature>
<proteinExistence type="predicted"/>
<keyword evidence="3" id="KW-0949">S-adenosyl-L-methionine</keyword>
<dbReference type="EMBL" id="KN847341">
    <property type="protein sequence ID" value="KIW38278.1"/>
    <property type="molecule type" value="Genomic_DNA"/>
</dbReference>
<dbReference type="Pfam" id="PF00891">
    <property type="entry name" value="Methyltransf_2"/>
    <property type="match status" value="1"/>
</dbReference>
<dbReference type="InterPro" id="IPR001077">
    <property type="entry name" value="COMT_C"/>
</dbReference>
<dbReference type="InterPro" id="IPR016461">
    <property type="entry name" value="COMT-like"/>
</dbReference>
<dbReference type="VEuPathDB" id="FungiDB:PV06_09257"/>
<feature type="domain" description="O-methyltransferase dimerisation" evidence="6">
    <location>
        <begin position="6"/>
        <end position="73"/>
    </location>
</feature>
<evidence type="ECO:0000256" key="2">
    <source>
        <dbReference type="ARBA" id="ARBA00022679"/>
    </source>
</evidence>
<evidence type="ECO:0000259" key="6">
    <source>
        <dbReference type="Pfam" id="PF08100"/>
    </source>
</evidence>
<dbReference type="AlphaFoldDB" id="A0A0D2D4Y3"/>
<dbReference type="Gene3D" id="1.10.10.10">
    <property type="entry name" value="Winged helix-like DNA-binding domain superfamily/Winged helix DNA-binding domain"/>
    <property type="match status" value="1"/>
</dbReference>
<dbReference type="HOGENOM" id="CLU_005533_5_2_1"/>
<dbReference type="GO" id="GO:0046983">
    <property type="term" value="F:protein dimerization activity"/>
    <property type="evidence" value="ECO:0007669"/>
    <property type="project" value="InterPro"/>
</dbReference>
<keyword evidence="8" id="KW-1185">Reference proteome</keyword>
<dbReference type="Pfam" id="PF08100">
    <property type="entry name" value="Dimerisation"/>
    <property type="match status" value="1"/>
</dbReference>
<feature type="domain" description="O-methyltransferase C-terminal" evidence="5">
    <location>
        <begin position="175"/>
        <end position="325"/>
    </location>
</feature>
<dbReference type="InterPro" id="IPR036388">
    <property type="entry name" value="WH-like_DNA-bd_sf"/>
</dbReference>
<dbReference type="PANTHER" id="PTHR43712">
    <property type="entry name" value="PUTATIVE (AFU_ORTHOLOGUE AFUA_4G14580)-RELATED"/>
    <property type="match status" value="1"/>
</dbReference>
<organism evidence="7 8">
    <name type="scientific">Exophiala oligosperma</name>
    <dbReference type="NCBI Taxonomy" id="215243"/>
    <lineage>
        <taxon>Eukaryota</taxon>
        <taxon>Fungi</taxon>
        <taxon>Dikarya</taxon>
        <taxon>Ascomycota</taxon>
        <taxon>Pezizomycotina</taxon>
        <taxon>Eurotiomycetes</taxon>
        <taxon>Chaetothyriomycetidae</taxon>
        <taxon>Chaetothyriales</taxon>
        <taxon>Herpotrichiellaceae</taxon>
        <taxon>Exophiala</taxon>
    </lineage>
</organism>
<name>A0A0D2D4Y3_9EURO</name>